<keyword evidence="3" id="KW-0633">Potassium transport</keyword>
<feature type="transmembrane region" description="Helical" evidence="11">
    <location>
        <begin position="36"/>
        <end position="55"/>
    </location>
</feature>
<dbReference type="PANTHER" id="PTHR10027:SF10">
    <property type="entry name" value="SLOWPOKE 2, ISOFORM D"/>
    <property type="match status" value="1"/>
</dbReference>
<dbReference type="GO" id="GO:0016020">
    <property type="term" value="C:membrane"/>
    <property type="evidence" value="ECO:0007669"/>
    <property type="project" value="UniProtKB-SubCell"/>
</dbReference>
<dbReference type="EMBL" id="DSOV01000001">
    <property type="protein sequence ID" value="HEN40755.1"/>
    <property type="molecule type" value="Genomic_DNA"/>
</dbReference>
<protein>
    <submittedName>
        <fullName evidence="13">Two pore domain potassium channel family protein</fullName>
    </submittedName>
</protein>
<feature type="transmembrane region" description="Helical" evidence="11">
    <location>
        <begin position="12"/>
        <end position="30"/>
    </location>
</feature>
<evidence type="ECO:0000256" key="4">
    <source>
        <dbReference type="ARBA" id="ARBA00022692"/>
    </source>
</evidence>
<dbReference type="InterPro" id="IPR047871">
    <property type="entry name" value="K_chnl_Slo-like"/>
</dbReference>
<reference evidence="13" key="1">
    <citation type="journal article" date="2020" name="mSystems">
        <title>Genome- and Community-Level Interaction Insights into Carbon Utilization and Element Cycling Functions of Hydrothermarchaeota in Hydrothermal Sediment.</title>
        <authorList>
            <person name="Zhou Z."/>
            <person name="Liu Y."/>
            <person name="Xu W."/>
            <person name="Pan J."/>
            <person name="Luo Z.H."/>
            <person name="Li M."/>
        </authorList>
    </citation>
    <scope>NUCLEOTIDE SEQUENCE [LARGE SCALE GENOMIC DNA]</scope>
    <source>
        <strain evidence="13">SpSt-349</strain>
    </source>
</reference>
<dbReference type="GO" id="GO:0005267">
    <property type="term" value="F:potassium channel activity"/>
    <property type="evidence" value="ECO:0007669"/>
    <property type="project" value="UniProtKB-KW"/>
</dbReference>
<feature type="transmembrane region" description="Helical" evidence="11">
    <location>
        <begin position="67"/>
        <end position="85"/>
    </location>
</feature>
<dbReference type="Pfam" id="PF07885">
    <property type="entry name" value="Ion_trans_2"/>
    <property type="match status" value="1"/>
</dbReference>
<sequence>MHGVPMEKSKVRLRVHVAIFAAVMVIAIGGTMYLEGLSLLDAIYFSIVTVATVGYGDISPKTPAGKILALVIIFTGVSTFLAVAANATELFLSRRDDENRLKKLNMVMGLFFSEAGTRLLRFFTDADPALELLQNSLVIKADWGPRQFSDAVRRLKEHPCQVRIDAIDLASLKCFLTEKSELLVGLMENPYMLEHETFTDLVIAVLHLKEELESRETLTPLPQSDLDHLAGDMNRIYAQLSRLWLTHMGHLKGAYPFLFSLAVRKNPFDREASVVVRY</sequence>
<organism evidence="13">
    <name type="scientific">Geobacter metallireducens</name>
    <dbReference type="NCBI Taxonomy" id="28232"/>
    <lineage>
        <taxon>Bacteria</taxon>
        <taxon>Pseudomonadati</taxon>
        <taxon>Thermodesulfobacteriota</taxon>
        <taxon>Desulfuromonadia</taxon>
        <taxon>Geobacterales</taxon>
        <taxon>Geobacteraceae</taxon>
        <taxon>Geobacter</taxon>
    </lineage>
</organism>
<evidence type="ECO:0000256" key="10">
    <source>
        <dbReference type="ARBA" id="ARBA00023303"/>
    </source>
</evidence>
<comment type="caution">
    <text evidence="13">The sequence shown here is derived from an EMBL/GenBank/DDBJ whole genome shotgun (WGS) entry which is preliminary data.</text>
</comment>
<evidence type="ECO:0000256" key="5">
    <source>
        <dbReference type="ARBA" id="ARBA00022826"/>
    </source>
</evidence>
<evidence type="ECO:0000313" key="13">
    <source>
        <dbReference type="EMBL" id="HEN40755.1"/>
    </source>
</evidence>
<comment type="subcellular location">
    <subcellularLocation>
        <location evidence="1">Membrane</location>
        <topology evidence="1">Multi-pass membrane protein</topology>
    </subcellularLocation>
</comment>
<dbReference type="Gene3D" id="1.10.287.70">
    <property type="match status" value="1"/>
</dbReference>
<evidence type="ECO:0000256" key="2">
    <source>
        <dbReference type="ARBA" id="ARBA00022448"/>
    </source>
</evidence>
<dbReference type="SUPFAM" id="SSF81324">
    <property type="entry name" value="Voltage-gated potassium channels"/>
    <property type="match status" value="1"/>
</dbReference>
<keyword evidence="8" id="KW-0406">Ion transport</keyword>
<evidence type="ECO:0000256" key="11">
    <source>
        <dbReference type="SAM" id="Phobius"/>
    </source>
</evidence>
<evidence type="ECO:0000256" key="7">
    <source>
        <dbReference type="ARBA" id="ARBA00022989"/>
    </source>
</evidence>
<name>A0A831UAC7_GEOME</name>
<evidence type="ECO:0000256" key="6">
    <source>
        <dbReference type="ARBA" id="ARBA00022958"/>
    </source>
</evidence>
<dbReference type="InterPro" id="IPR013099">
    <property type="entry name" value="K_chnl_dom"/>
</dbReference>
<keyword evidence="10 13" id="KW-0407">Ion channel</keyword>
<evidence type="ECO:0000256" key="8">
    <source>
        <dbReference type="ARBA" id="ARBA00023065"/>
    </source>
</evidence>
<keyword evidence="9 11" id="KW-0472">Membrane</keyword>
<keyword evidence="7 11" id="KW-1133">Transmembrane helix</keyword>
<accession>A0A831UAC7</accession>
<keyword evidence="4 11" id="KW-0812">Transmembrane</keyword>
<gene>
    <name evidence="13" type="ORF">ENQ87_00020</name>
</gene>
<evidence type="ECO:0000259" key="12">
    <source>
        <dbReference type="Pfam" id="PF07885"/>
    </source>
</evidence>
<keyword evidence="6" id="KW-0630">Potassium</keyword>
<feature type="domain" description="Potassium channel" evidence="12">
    <location>
        <begin position="22"/>
        <end position="91"/>
    </location>
</feature>
<keyword evidence="5" id="KW-0631">Potassium channel</keyword>
<dbReference type="AlphaFoldDB" id="A0A831UAC7"/>
<evidence type="ECO:0000256" key="9">
    <source>
        <dbReference type="ARBA" id="ARBA00023136"/>
    </source>
</evidence>
<proteinExistence type="predicted"/>
<evidence type="ECO:0000256" key="3">
    <source>
        <dbReference type="ARBA" id="ARBA00022538"/>
    </source>
</evidence>
<dbReference type="PANTHER" id="PTHR10027">
    <property type="entry name" value="CALCIUM-ACTIVATED POTASSIUM CHANNEL ALPHA CHAIN"/>
    <property type="match status" value="1"/>
</dbReference>
<evidence type="ECO:0000256" key="1">
    <source>
        <dbReference type="ARBA" id="ARBA00004141"/>
    </source>
</evidence>
<keyword evidence="2" id="KW-0813">Transport</keyword>